<dbReference type="InterPro" id="IPR002655">
    <property type="entry name" value="Acyl-CoA_oxidase_C"/>
</dbReference>
<accession>A0A849CCR4</accession>
<name>A0A849CCR4_9NOCA</name>
<keyword evidence="8" id="KW-0560">Oxidoreductase</keyword>
<dbReference type="InterPro" id="IPR012258">
    <property type="entry name" value="Acyl-CoA_oxidase"/>
</dbReference>
<feature type="domain" description="Acyl-CoA oxidase C-alpha1" evidence="13">
    <location>
        <begin position="278"/>
        <end position="437"/>
    </location>
</feature>
<sequence length="637" mass="70464">MATDADRIADELRAALDGPWREVREKAREHLDDERLYGDPYLDYKAARARVLDQMHLVSTFGWAEKGFKLGHGGGNDPGAAVTALEMLAYTDLSLWVKCGVQWGLFGGAVENLGTERHTPYIEQLITLDLLGCFAMTETGHGSDVANLETTATYDPATQEFVVHSPTPSARKDYIGGAAEHARMAAVFAQLITGGEGRGVHCFLVPIRDEQGNDLPGVTTSDDGLKGGLPGVDNGRIVFDQVRIPRENLLNRYADVDPDGTYSSEIENPSRRFFTTLGTLVRGRVSVGGAAAAGARVALSIAVRYAEQRRQFADPDTGEETVLLDYRSHQRRLLPLVARSYALAFAQNDLVRRMHLVQTGQDQDPSAQRALEKRAAGFKVAQTRHATRAIQECREACGGAGYLTENRLVTLKADTDVFTTFEGDNVVLTQLVAKELLTAYSDEVRDLDALGWVRFAATMARDRVREHSGVRQLIQRLRDRSDETVDDADLSRRDVQLALFADREDYLVRTAGHRLQARAKETGPFEAFNNAQDHILMAGTAHIDRLVLEAFIEGIAAIEDPEARELADRVCDLYVYTTIEENQAWYIMHRFMSAERAKAVRRGVNELVDRLRPQATTLIAGMGVPENMLHAAMLNPA</sequence>
<dbReference type="GO" id="GO:0033540">
    <property type="term" value="P:fatty acid beta-oxidation using acyl-CoA oxidase"/>
    <property type="evidence" value="ECO:0007669"/>
    <property type="project" value="TreeGrafter"/>
</dbReference>
<dbReference type="Pfam" id="PF01756">
    <property type="entry name" value="ACOX"/>
    <property type="match status" value="1"/>
</dbReference>
<evidence type="ECO:0000256" key="1">
    <source>
        <dbReference type="ARBA" id="ARBA00001974"/>
    </source>
</evidence>
<evidence type="ECO:0000256" key="2">
    <source>
        <dbReference type="ARBA" id="ARBA00004275"/>
    </source>
</evidence>
<dbReference type="EMBL" id="JABELX010000004">
    <property type="protein sequence ID" value="NNH70821.1"/>
    <property type="molecule type" value="Genomic_DNA"/>
</dbReference>
<reference evidence="14 15" key="1">
    <citation type="submission" date="2020-05" db="EMBL/GenBank/DDBJ databases">
        <title>MicrobeNet Type strains.</title>
        <authorList>
            <person name="Nicholson A.C."/>
        </authorList>
    </citation>
    <scope>NUCLEOTIDE SEQUENCE [LARGE SCALE GENOMIC DNA]</scope>
    <source>
        <strain evidence="14 15">JCM 3224</strain>
    </source>
</reference>
<dbReference type="Pfam" id="PF02770">
    <property type="entry name" value="Acyl-CoA_dh_M"/>
    <property type="match status" value="1"/>
</dbReference>
<feature type="domain" description="Acyl-CoA oxidase C-terminal" evidence="11">
    <location>
        <begin position="496"/>
        <end position="632"/>
    </location>
</feature>
<dbReference type="EC" id="1.3.3.6" evidence="4"/>
<evidence type="ECO:0000256" key="8">
    <source>
        <dbReference type="ARBA" id="ARBA00023002"/>
    </source>
</evidence>
<dbReference type="InterPro" id="IPR055060">
    <property type="entry name" value="ACOX_C_alpha1"/>
</dbReference>
<dbReference type="InterPro" id="IPR006091">
    <property type="entry name" value="Acyl-CoA_Oxase/DH_mid-dom"/>
</dbReference>
<evidence type="ECO:0000259" key="11">
    <source>
        <dbReference type="Pfam" id="PF01756"/>
    </source>
</evidence>
<dbReference type="Gene3D" id="1.20.140.10">
    <property type="entry name" value="Butyryl-CoA Dehydrogenase, subunit A, domain 3"/>
    <property type="match status" value="2"/>
</dbReference>
<proteinExistence type="inferred from homology"/>
<dbReference type="InterPro" id="IPR036250">
    <property type="entry name" value="AcylCo_DH-like_C"/>
</dbReference>
<dbReference type="Pfam" id="PF22924">
    <property type="entry name" value="ACOX_C_alpha1"/>
    <property type="match status" value="1"/>
</dbReference>
<dbReference type="FunFam" id="1.20.140.10:FF:000010">
    <property type="entry name" value="Acyl-coenzyme A oxidase"/>
    <property type="match status" value="1"/>
</dbReference>
<comment type="subcellular location">
    <subcellularLocation>
        <location evidence="2">Peroxisome</location>
    </subcellularLocation>
</comment>
<evidence type="ECO:0000256" key="10">
    <source>
        <dbReference type="ARBA" id="ARBA00023140"/>
    </source>
</evidence>
<dbReference type="GO" id="GO:0055088">
    <property type="term" value="P:lipid homeostasis"/>
    <property type="evidence" value="ECO:0007669"/>
    <property type="project" value="TreeGrafter"/>
</dbReference>
<dbReference type="AlphaFoldDB" id="A0A849CCR4"/>
<dbReference type="InterPro" id="IPR046373">
    <property type="entry name" value="Acyl-CoA_Oxase/DH_mid-dom_sf"/>
</dbReference>
<keyword evidence="9" id="KW-0443">Lipid metabolism</keyword>
<comment type="cofactor">
    <cofactor evidence="1">
        <name>FAD</name>
        <dbReference type="ChEBI" id="CHEBI:57692"/>
    </cofactor>
</comment>
<evidence type="ECO:0000256" key="7">
    <source>
        <dbReference type="ARBA" id="ARBA00022832"/>
    </source>
</evidence>
<dbReference type="InterPro" id="IPR009100">
    <property type="entry name" value="AcylCoA_DH/oxidase_NM_dom_sf"/>
</dbReference>
<dbReference type="FunFam" id="2.40.110.10:FF:000005">
    <property type="entry name" value="Acyl-coenzyme A oxidase"/>
    <property type="match status" value="1"/>
</dbReference>
<feature type="domain" description="Acyl-CoA oxidase/dehydrogenase middle" evidence="12">
    <location>
        <begin position="133"/>
        <end position="242"/>
    </location>
</feature>
<evidence type="ECO:0000256" key="3">
    <source>
        <dbReference type="ARBA" id="ARBA00006288"/>
    </source>
</evidence>
<organism evidence="14 15">
    <name type="scientific">Nocardia uniformis</name>
    <dbReference type="NCBI Taxonomy" id="53432"/>
    <lineage>
        <taxon>Bacteria</taxon>
        <taxon>Bacillati</taxon>
        <taxon>Actinomycetota</taxon>
        <taxon>Actinomycetes</taxon>
        <taxon>Mycobacteriales</taxon>
        <taxon>Nocardiaceae</taxon>
        <taxon>Nocardia</taxon>
    </lineage>
</organism>
<keyword evidence="5" id="KW-0285">Flavoprotein</keyword>
<evidence type="ECO:0000256" key="6">
    <source>
        <dbReference type="ARBA" id="ARBA00022827"/>
    </source>
</evidence>
<evidence type="ECO:0000256" key="4">
    <source>
        <dbReference type="ARBA" id="ARBA00012870"/>
    </source>
</evidence>
<keyword evidence="10" id="KW-0576">Peroxisome</keyword>
<dbReference type="SUPFAM" id="SSF56645">
    <property type="entry name" value="Acyl-CoA dehydrogenase NM domain-like"/>
    <property type="match status" value="1"/>
</dbReference>
<dbReference type="GO" id="GO:0005504">
    <property type="term" value="F:fatty acid binding"/>
    <property type="evidence" value="ECO:0007669"/>
    <property type="project" value="TreeGrafter"/>
</dbReference>
<keyword evidence="6" id="KW-0274">FAD</keyword>
<dbReference type="Proteomes" id="UP000586827">
    <property type="component" value="Unassembled WGS sequence"/>
</dbReference>
<dbReference type="GO" id="GO:0003997">
    <property type="term" value="F:acyl-CoA oxidase activity"/>
    <property type="evidence" value="ECO:0007669"/>
    <property type="project" value="UniProtKB-EC"/>
</dbReference>
<evidence type="ECO:0000259" key="12">
    <source>
        <dbReference type="Pfam" id="PF02770"/>
    </source>
</evidence>
<dbReference type="FunFam" id="1.20.140.10:FF:000007">
    <property type="entry name" value="Acyl-coenzyme A oxidase"/>
    <property type="match status" value="1"/>
</dbReference>
<comment type="caution">
    <text evidence="14">The sequence shown here is derived from an EMBL/GenBank/DDBJ whole genome shotgun (WGS) entry which is preliminary data.</text>
</comment>
<evidence type="ECO:0000259" key="13">
    <source>
        <dbReference type="Pfam" id="PF22924"/>
    </source>
</evidence>
<evidence type="ECO:0000256" key="5">
    <source>
        <dbReference type="ARBA" id="ARBA00022630"/>
    </source>
</evidence>
<comment type="similarity">
    <text evidence="3">Belongs to the acyl-CoA oxidase family.</text>
</comment>
<dbReference type="RefSeq" id="WP_067523354.1">
    <property type="nucleotide sequence ID" value="NZ_JABELX010000004.1"/>
</dbReference>
<dbReference type="SUPFAM" id="SSF47203">
    <property type="entry name" value="Acyl-CoA dehydrogenase C-terminal domain-like"/>
    <property type="match status" value="2"/>
</dbReference>
<dbReference type="GO" id="GO:0071949">
    <property type="term" value="F:FAD binding"/>
    <property type="evidence" value="ECO:0007669"/>
    <property type="project" value="InterPro"/>
</dbReference>
<evidence type="ECO:0000313" key="14">
    <source>
        <dbReference type="EMBL" id="NNH70821.1"/>
    </source>
</evidence>
<dbReference type="PIRSF" id="PIRSF000168">
    <property type="entry name" value="Acyl-CoA_oxidase"/>
    <property type="match status" value="1"/>
</dbReference>
<evidence type="ECO:0000256" key="9">
    <source>
        <dbReference type="ARBA" id="ARBA00023098"/>
    </source>
</evidence>
<protein>
    <recommendedName>
        <fullName evidence="4">acyl-CoA oxidase</fullName>
        <ecNumber evidence="4">1.3.3.6</ecNumber>
    </recommendedName>
</protein>
<keyword evidence="7" id="KW-0276">Fatty acid metabolism</keyword>
<evidence type="ECO:0000313" key="15">
    <source>
        <dbReference type="Proteomes" id="UP000586827"/>
    </source>
</evidence>
<gene>
    <name evidence="14" type="ORF">HLB23_13260</name>
</gene>
<keyword evidence="15" id="KW-1185">Reference proteome</keyword>
<dbReference type="PANTHER" id="PTHR10909">
    <property type="entry name" value="ELECTRON TRANSPORT OXIDOREDUCTASE"/>
    <property type="match status" value="1"/>
</dbReference>
<dbReference type="Gene3D" id="2.40.110.10">
    <property type="entry name" value="Butyryl-CoA Dehydrogenase, subunit A, domain 2"/>
    <property type="match status" value="1"/>
</dbReference>